<evidence type="ECO:0000256" key="1">
    <source>
        <dbReference type="ARBA" id="ARBA00004141"/>
    </source>
</evidence>
<keyword evidence="4 6" id="KW-0472">Membrane</keyword>
<name>A0ABM0M2T5_SACKO</name>
<evidence type="ECO:0000256" key="2">
    <source>
        <dbReference type="ARBA" id="ARBA00022692"/>
    </source>
</evidence>
<dbReference type="SMART" id="SM00679">
    <property type="entry name" value="CTNS"/>
    <property type="match status" value="1"/>
</dbReference>
<accession>A0ABM0M2T5</accession>
<dbReference type="PANTHER" id="PTHR16201:SF34">
    <property type="entry name" value="LYSOSOMAL AMINO ACID TRANSPORTER 1"/>
    <property type="match status" value="1"/>
</dbReference>
<evidence type="ECO:0000256" key="4">
    <source>
        <dbReference type="ARBA" id="ARBA00023136"/>
    </source>
</evidence>
<dbReference type="Proteomes" id="UP000694865">
    <property type="component" value="Unplaced"/>
</dbReference>
<feature type="transmembrane region" description="Helical" evidence="6">
    <location>
        <begin position="46"/>
        <end position="68"/>
    </location>
</feature>
<evidence type="ECO:0000256" key="3">
    <source>
        <dbReference type="ARBA" id="ARBA00022989"/>
    </source>
</evidence>
<sequence length="216" mass="24698">MEDTLWLSNVPMLISSKDENCTSPEVGGVVWIWKIFHECVASPVQYAGFILGLFSLMCWIVLFMPQIYKNIKEGKMDEGVSFFFIFIWMLGDISNLLGCILAHQLPIQHIIAYYYCGMDTLMLGQFTFYTLKKKRKLRAMRPVDTEDSSINRSSYNQSAPLFTICCFFVISFGSQLSWQQSGNVYESRQNAGGRMLLGSPVFYGIFHCGMQVFAKE</sequence>
<dbReference type="GeneID" id="102805644"/>
<keyword evidence="2 6" id="KW-0812">Transmembrane</keyword>
<feature type="transmembrane region" description="Helical" evidence="6">
    <location>
        <begin position="111"/>
        <end position="131"/>
    </location>
</feature>
<feature type="transmembrane region" description="Helical" evidence="6">
    <location>
        <begin position="80"/>
        <end position="105"/>
    </location>
</feature>
<evidence type="ECO:0000256" key="5">
    <source>
        <dbReference type="ARBA" id="ARBA00038039"/>
    </source>
</evidence>
<dbReference type="RefSeq" id="XP_006814326.1">
    <property type="nucleotide sequence ID" value="XM_006814263.1"/>
</dbReference>
<comment type="subcellular location">
    <subcellularLocation>
        <location evidence="1">Membrane</location>
        <topology evidence="1">Multi-pass membrane protein</topology>
    </subcellularLocation>
</comment>
<reference evidence="8" key="1">
    <citation type="submission" date="2025-08" db="UniProtKB">
        <authorList>
            <consortium name="RefSeq"/>
        </authorList>
    </citation>
    <scope>IDENTIFICATION</scope>
    <source>
        <tissue evidence="8">Testes</tissue>
    </source>
</reference>
<dbReference type="Pfam" id="PF04193">
    <property type="entry name" value="PQ-loop"/>
    <property type="match status" value="1"/>
</dbReference>
<dbReference type="InterPro" id="IPR051415">
    <property type="entry name" value="LAAT-1"/>
</dbReference>
<keyword evidence="7" id="KW-1185">Reference proteome</keyword>
<organism evidence="7 8">
    <name type="scientific">Saccoglossus kowalevskii</name>
    <name type="common">Acorn worm</name>
    <dbReference type="NCBI Taxonomy" id="10224"/>
    <lineage>
        <taxon>Eukaryota</taxon>
        <taxon>Metazoa</taxon>
        <taxon>Hemichordata</taxon>
        <taxon>Enteropneusta</taxon>
        <taxon>Harrimaniidae</taxon>
        <taxon>Saccoglossus</taxon>
    </lineage>
</organism>
<evidence type="ECO:0000256" key="6">
    <source>
        <dbReference type="SAM" id="Phobius"/>
    </source>
</evidence>
<proteinExistence type="inferred from homology"/>
<gene>
    <name evidence="8" type="primary">LOC102805644</name>
</gene>
<comment type="similarity">
    <text evidence="5">Belongs to the laat-1 family.</text>
</comment>
<keyword evidence="3 6" id="KW-1133">Transmembrane helix</keyword>
<dbReference type="InterPro" id="IPR006603">
    <property type="entry name" value="PQ-loop_rpt"/>
</dbReference>
<dbReference type="PANTHER" id="PTHR16201">
    <property type="entry name" value="SEVEN TRANSMEMBRANE PROTEIN 1-RELATED"/>
    <property type="match status" value="1"/>
</dbReference>
<dbReference type="Gene3D" id="1.20.1280.290">
    <property type="match status" value="1"/>
</dbReference>
<evidence type="ECO:0000313" key="8">
    <source>
        <dbReference type="RefSeq" id="XP_006814326.1"/>
    </source>
</evidence>
<protein>
    <submittedName>
        <fullName evidence="8">Lysosomal amino acid transporter 1 homolog</fullName>
    </submittedName>
</protein>
<evidence type="ECO:0000313" key="7">
    <source>
        <dbReference type="Proteomes" id="UP000694865"/>
    </source>
</evidence>